<name>A0ABN7UGB7_GIGMA</name>
<proteinExistence type="predicted"/>
<dbReference type="EMBL" id="CAJVQB010002862">
    <property type="protein sequence ID" value="CAG8589662.1"/>
    <property type="molecule type" value="Genomic_DNA"/>
</dbReference>
<evidence type="ECO:0000313" key="1">
    <source>
        <dbReference type="EMBL" id="CAG8589662.1"/>
    </source>
</evidence>
<organism evidence="1 2">
    <name type="scientific">Gigaspora margarita</name>
    <dbReference type="NCBI Taxonomy" id="4874"/>
    <lineage>
        <taxon>Eukaryota</taxon>
        <taxon>Fungi</taxon>
        <taxon>Fungi incertae sedis</taxon>
        <taxon>Mucoromycota</taxon>
        <taxon>Glomeromycotina</taxon>
        <taxon>Glomeromycetes</taxon>
        <taxon>Diversisporales</taxon>
        <taxon>Gigasporaceae</taxon>
        <taxon>Gigaspora</taxon>
    </lineage>
</organism>
<dbReference type="Proteomes" id="UP000789901">
    <property type="component" value="Unassembled WGS sequence"/>
</dbReference>
<evidence type="ECO:0000313" key="2">
    <source>
        <dbReference type="Proteomes" id="UP000789901"/>
    </source>
</evidence>
<reference evidence="1 2" key="1">
    <citation type="submission" date="2021-06" db="EMBL/GenBank/DDBJ databases">
        <authorList>
            <person name="Kallberg Y."/>
            <person name="Tangrot J."/>
            <person name="Rosling A."/>
        </authorList>
    </citation>
    <scope>NUCLEOTIDE SEQUENCE [LARGE SCALE GENOMIC DNA]</scope>
    <source>
        <strain evidence="1 2">120-4 pot B 10/14</strain>
    </source>
</reference>
<accession>A0ABN7UGB7</accession>
<comment type="caution">
    <text evidence="1">The sequence shown here is derived from an EMBL/GenBank/DDBJ whole genome shotgun (WGS) entry which is preliminary data.</text>
</comment>
<gene>
    <name evidence="1" type="ORF">GMARGA_LOCUS6344</name>
</gene>
<sequence length="101" mass="11555">MKCDLEAIMTEKSGTKKGIIESVKTVDNIENAVIAIFKIENNEIKMRKGMNYRRIIGLNVISNKDSCQHLDYVISCNRLEHAIFSNWLDVQKLGRIDLEVS</sequence>
<keyword evidence="2" id="KW-1185">Reference proteome</keyword>
<protein>
    <submittedName>
        <fullName evidence="1">22007_t:CDS:1</fullName>
    </submittedName>
</protein>